<dbReference type="Proteomes" id="UP001500604">
    <property type="component" value="Unassembled WGS sequence"/>
</dbReference>
<dbReference type="InterPro" id="IPR002771">
    <property type="entry name" value="Multi_antbiot-R_MarC"/>
</dbReference>
<feature type="transmembrane region" description="Helical" evidence="7">
    <location>
        <begin position="105"/>
        <end position="127"/>
    </location>
</feature>
<proteinExistence type="inferred from homology"/>
<evidence type="ECO:0000256" key="3">
    <source>
        <dbReference type="ARBA" id="ARBA00022475"/>
    </source>
</evidence>
<name>A0ABP8V8L9_9GAMM</name>
<dbReference type="EMBL" id="BAABFL010000464">
    <property type="protein sequence ID" value="GAA4651874.1"/>
    <property type="molecule type" value="Genomic_DNA"/>
</dbReference>
<evidence type="ECO:0000256" key="2">
    <source>
        <dbReference type="ARBA" id="ARBA00009784"/>
    </source>
</evidence>
<dbReference type="NCBIfam" id="TIGR00427">
    <property type="entry name" value="NAAT family transporter"/>
    <property type="match status" value="1"/>
</dbReference>
<reference evidence="9" key="1">
    <citation type="journal article" date="2019" name="Int. J. Syst. Evol. Microbiol.">
        <title>The Global Catalogue of Microorganisms (GCM) 10K type strain sequencing project: providing services to taxonomists for standard genome sequencing and annotation.</title>
        <authorList>
            <consortium name="The Broad Institute Genomics Platform"/>
            <consortium name="The Broad Institute Genome Sequencing Center for Infectious Disease"/>
            <person name="Wu L."/>
            <person name="Ma J."/>
        </authorList>
    </citation>
    <scope>NUCLEOTIDE SEQUENCE [LARGE SCALE GENOMIC DNA]</scope>
    <source>
        <strain evidence="9">JCM 17805</strain>
    </source>
</reference>
<dbReference type="PANTHER" id="PTHR33508">
    <property type="entry name" value="UPF0056 MEMBRANE PROTEIN YHCE"/>
    <property type="match status" value="1"/>
</dbReference>
<keyword evidence="3" id="KW-1003">Cell membrane</keyword>
<keyword evidence="4 7" id="KW-0812">Transmembrane</keyword>
<evidence type="ECO:0000256" key="7">
    <source>
        <dbReference type="RuleBase" id="RU362048"/>
    </source>
</evidence>
<comment type="subcellular location">
    <subcellularLocation>
        <location evidence="1 7">Cell membrane</location>
        <topology evidence="1 7">Multi-pass membrane protein</topology>
    </subcellularLocation>
</comment>
<comment type="caution">
    <text evidence="8">The sequence shown here is derived from an EMBL/GenBank/DDBJ whole genome shotgun (WGS) entry which is preliminary data.</text>
</comment>
<evidence type="ECO:0000256" key="1">
    <source>
        <dbReference type="ARBA" id="ARBA00004651"/>
    </source>
</evidence>
<organism evidence="8 9">
    <name type="scientific">Kistimonas scapharcae</name>
    <dbReference type="NCBI Taxonomy" id="1036133"/>
    <lineage>
        <taxon>Bacteria</taxon>
        <taxon>Pseudomonadati</taxon>
        <taxon>Pseudomonadota</taxon>
        <taxon>Gammaproteobacteria</taxon>
        <taxon>Oceanospirillales</taxon>
        <taxon>Endozoicomonadaceae</taxon>
        <taxon>Kistimonas</taxon>
    </lineage>
</organism>
<evidence type="ECO:0000256" key="5">
    <source>
        <dbReference type="ARBA" id="ARBA00022989"/>
    </source>
</evidence>
<gene>
    <name evidence="8" type="ORF">GCM10023116_41580</name>
</gene>
<feature type="transmembrane region" description="Helical" evidence="7">
    <location>
        <begin position="12"/>
        <end position="31"/>
    </location>
</feature>
<protein>
    <recommendedName>
        <fullName evidence="7">UPF0056 membrane protein</fullName>
    </recommendedName>
</protein>
<accession>A0ABP8V8L9</accession>
<dbReference type="PANTHER" id="PTHR33508:SF1">
    <property type="entry name" value="UPF0056 MEMBRANE PROTEIN YHCE"/>
    <property type="match status" value="1"/>
</dbReference>
<evidence type="ECO:0000313" key="8">
    <source>
        <dbReference type="EMBL" id="GAA4651874.1"/>
    </source>
</evidence>
<feature type="transmembrane region" description="Helical" evidence="7">
    <location>
        <begin position="43"/>
        <end position="62"/>
    </location>
</feature>
<feature type="transmembrane region" description="Helical" evidence="7">
    <location>
        <begin position="74"/>
        <end position="93"/>
    </location>
</feature>
<dbReference type="RefSeq" id="WP_345198333.1">
    <property type="nucleotide sequence ID" value="NZ_BAABFL010000464.1"/>
</dbReference>
<keyword evidence="9" id="KW-1185">Reference proteome</keyword>
<comment type="similarity">
    <text evidence="2 7">Belongs to the UPF0056 (MarC) family.</text>
</comment>
<keyword evidence="6 7" id="KW-0472">Membrane</keyword>
<keyword evidence="5 7" id="KW-1133">Transmembrane helix</keyword>
<sequence length="202" mass="21639">MENLVKDFMMLWSTIDPVGTLALFTGLTARLSAQQRRKTAIKATLYASMVLIAALILGQLILTAMDIKLISLQLAGGVILFLFGLQMIFSTHIQESGETEPGHDLAVFPLAVPSIASPGAIMAVITLTDNHVKTLYEQTATAAVLMLVLLVTCGLMLMADRIFKVIGHNGSAIIVRIMGMILAALSVELIMTAIGVAPWMTT</sequence>
<feature type="transmembrane region" description="Helical" evidence="7">
    <location>
        <begin position="180"/>
        <end position="200"/>
    </location>
</feature>
<evidence type="ECO:0000313" key="9">
    <source>
        <dbReference type="Proteomes" id="UP001500604"/>
    </source>
</evidence>
<feature type="transmembrane region" description="Helical" evidence="7">
    <location>
        <begin position="139"/>
        <end position="159"/>
    </location>
</feature>
<evidence type="ECO:0000256" key="6">
    <source>
        <dbReference type="ARBA" id="ARBA00023136"/>
    </source>
</evidence>
<evidence type="ECO:0000256" key="4">
    <source>
        <dbReference type="ARBA" id="ARBA00022692"/>
    </source>
</evidence>
<dbReference type="Pfam" id="PF01914">
    <property type="entry name" value="MarC"/>
    <property type="match status" value="1"/>
</dbReference>